<evidence type="ECO:0000256" key="3">
    <source>
        <dbReference type="ARBA" id="ARBA00022475"/>
    </source>
</evidence>
<feature type="transmembrane region" description="Helical" evidence="7">
    <location>
        <begin position="341"/>
        <end position="363"/>
    </location>
</feature>
<dbReference type="AlphaFoldDB" id="A0A4R5B5L8"/>
<dbReference type="PANTHER" id="PTHR23513">
    <property type="entry name" value="INTEGRAL MEMBRANE EFFLUX PROTEIN-RELATED"/>
    <property type="match status" value="1"/>
</dbReference>
<comment type="caution">
    <text evidence="8">The sequence shown here is derived from an EMBL/GenBank/DDBJ whole genome shotgun (WGS) entry which is preliminary data.</text>
</comment>
<feature type="transmembrane region" description="Helical" evidence="7">
    <location>
        <begin position="308"/>
        <end position="329"/>
    </location>
</feature>
<dbReference type="PANTHER" id="PTHR23513:SF11">
    <property type="entry name" value="STAPHYLOFERRIN A TRANSPORTER"/>
    <property type="match status" value="1"/>
</dbReference>
<dbReference type="SUPFAM" id="SSF103473">
    <property type="entry name" value="MFS general substrate transporter"/>
    <property type="match status" value="1"/>
</dbReference>
<feature type="transmembrane region" description="Helical" evidence="7">
    <location>
        <begin position="103"/>
        <end position="122"/>
    </location>
</feature>
<keyword evidence="9" id="KW-1185">Reference proteome</keyword>
<dbReference type="CDD" id="cd06173">
    <property type="entry name" value="MFS_MefA_like"/>
    <property type="match status" value="1"/>
</dbReference>
<evidence type="ECO:0000256" key="5">
    <source>
        <dbReference type="ARBA" id="ARBA00022989"/>
    </source>
</evidence>
<protein>
    <submittedName>
        <fullName evidence="8">MFS transporter</fullName>
    </submittedName>
</protein>
<evidence type="ECO:0000313" key="8">
    <source>
        <dbReference type="EMBL" id="TDD80585.1"/>
    </source>
</evidence>
<feature type="transmembrane region" description="Helical" evidence="7">
    <location>
        <begin position="221"/>
        <end position="244"/>
    </location>
</feature>
<dbReference type="EMBL" id="SMKU01000150">
    <property type="protein sequence ID" value="TDD80585.1"/>
    <property type="molecule type" value="Genomic_DNA"/>
</dbReference>
<evidence type="ECO:0000313" key="9">
    <source>
        <dbReference type="Proteomes" id="UP000294513"/>
    </source>
</evidence>
<evidence type="ECO:0000256" key="4">
    <source>
        <dbReference type="ARBA" id="ARBA00022692"/>
    </source>
</evidence>
<feature type="transmembrane region" description="Helical" evidence="7">
    <location>
        <begin position="284"/>
        <end position="302"/>
    </location>
</feature>
<comment type="subcellular location">
    <subcellularLocation>
        <location evidence="1">Cell membrane</location>
        <topology evidence="1">Multi-pass membrane protein</topology>
    </subcellularLocation>
</comment>
<feature type="transmembrane region" description="Helical" evidence="7">
    <location>
        <begin position="20"/>
        <end position="37"/>
    </location>
</feature>
<keyword evidence="2" id="KW-0813">Transport</keyword>
<accession>A0A4R5B5L8</accession>
<keyword evidence="4 7" id="KW-0812">Transmembrane</keyword>
<feature type="transmembrane region" description="Helical" evidence="7">
    <location>
        <begin position="174"/>
        <end position="194"/>
    </location>
</feature>
<evidence type="ECO:0000256" key="7">
    <source>
        <dbReference type="SAM" id="Phobius"/>
    </source>
</evidence>
<keyword evidence="5 7" id="KW-1133">Transmembrane helix</keyword>
<proteinExistence type="predicted"/>
<reference evidence="8 9" key="1">
    <citation type="submission" date="2019-03" db="EMBL/GenBank/DDBJ databases">
        <title>Draft genome sequences of novel Actinobacteria.</title>
        <authorList>
            <person name="Sahin N."/>
            <person name="Ay H."/>
            <person name="Saygin H."/>
        </authorList>
    </citation>
    <scope>NUCLEOTIDE SEQUENCE [LARGE SCALE GENOMIC DNA]</scope>
    <source>
        <strain evidence="8 9">H3C3</strain>
    </source>
</reference>
<dbReference type="InterPro" id="IPR010290">
    <property type="entry name" value="TM_effector"/>
</dbReference>
<gene>
    <name evidence="8" type="ORF">E1298_25580</name>
</gene>
<feature type="transmembrane region" description="Helical" evidence="7">
    <location>
        <begin position="250"/>
        <end position="272"/>
    </location>
</feature>
<feature type="transmembrane region" description="Helical" evidence="7">
    <location>
        <begin position="369"/>
        <end position="389"/>
    </location>
</feature>
<sequence>MAPVAVSEREFRRYAVAQQVSVIGLWIHSTALPWLVLDLTRSAAWMGVVVAVQFAPMLLAGLYGGLIVDRYDRRLLLAGTQILPMALSAVLGVFLLLGRPGPADLLVVVLVALGFGVTNVVDDPARSALLLDLAGREGVRTKVVVTPLINDIARAVGPLIAGVLIQLGGMSACFLINAATYVPVLAVLAGLRVARGVRRASGGGQIRDGLRYAASDARLRAPLVMITIVGTLTFEFVVTFPILVRETLRGGPLLVSGLFLMFSIGSVLAALTRRRWTGGPPRRLAAAALAFGAAVMLFALSWAPGAALVLVVGVGATSVVFLTLGIAHVQQQAAPAYIGRVMALWGIGFNGTTALGSPVVGWVGEHHGGRWPLLVGAAAAGLAGLYGWIRLAAPAPAARVRMDGLG</sequence>
<feature type="transmembrane region" description="Helical" evidence="7">
    <location>
        <begin position="75"/>
        <end position="97"/>
    </location>
</feature>
<dbReference type="GO" id="GO:0005886">
    <property type="term" value="C:plasma membrane"/>
    <property type="evidence" value="ECO:0007669"/>
    <property type="project" value="UniProtKB-SubCell"/>
</dbReference>
<dbReference type="InterPro" id="IPR036259">
    <property type="entry name" value="MFS_trans_sf"/>
</dbReference>
<evidence type="ECO:0000256" key="1">
    <source>
        <dbReference type="ARBA" id="ARBA00004651"/>
    </source>
</evidence>
<dbReference type="RefSeq" id="WP_131897535.1">
    <property type="nucleotide sequence ID" value="NZ_SMKU01000150.1"/>
</dbReference>
<dbReference type="Proteomes" id="UP000294513">
    <property type="component" value="Unassembled WGS sequence"/>
</dbReference>
<keyword evidence="3" id="KW-1003">Cell membrane</keyword>
<name>A0A4R5B5L8_9ACTN</name>
<evidence type="ECO:0000256" key="6">
    <source>
        <dbReference type="ARBA" id="ARBA00023136"/>
    </source>
</evidence>
<evidence type="ECO:0000256" key="2">
    <source>
        <dbReference type="ARBA" id="ARBA00022448"/>
    </source>
</evidence>
<organism evidence="8 9">
    <name type="scientific">Actinomadura rubrisoli</name>
    <dbReference type="NCBI Taxonomy" id="2530368"/>
    <lineage>
        <taxon>Bacteria</taxon>
        <taxon>Bacillati</taxon>
        <taxon>Actinomycetota</taxon>
        <taxon>Actinomycetes</taxon>
        <taxon>Streptosporangiales</taxon>
        <taxon>Thermomonosporaceae</taxon>
        <taxon>Actinomadura</taxon>
    </lineage>
</organism>
<feature type="transmembrane region" description="Helical" evidence="7">
    <location>
        <begin position="43"/>
        <end position="63"/>
    </location>
</feature>
<dbReference type="Pfam" id="PF05977">
    <property type="entry name" value="MFS_3"/>
    <property type="match status" value="1"/>
</dbReference>
<keyword evidence="6 7" id="KW-0472">Membrane</keyword>
<dbReference type="Gene3D" id="1.20.1250.20">
    <property type="entry name" value="MFS general substrate transporter like domains"/>
    <property type="match status" value="1"/>
</dbReference>
<dbReference type="OrthoDB" id="9775268at2"/>